<dbReference type="Pfam" id="PF00379">
    <property type="entry name" value="Chitin_bind_4"/>
    <property type="match status" value="1"/>
</dbReference>
<feature type="non-terminal residue" evidence="5">
    <location>
        <position position="1"/>
    </location>
</feature>
<proteinExistence type="predicted"/>
<dbReference type="GO" id="GO:0042302">
    <property type="term" value="F:structural constituent of cuticle"/>
    <property type="evidence" value="ECO:0007669"/>
    <property type="project" value="UniProtKB-UniRule"/>
</dbReference>
<keyword evidence="4" id="KW-0812">Transmembrane</keyword>
<dbReference type="GO" id="GO:0031012">
    <property type="term" value="C:extracellular matrix"/>
    <property type="evidence" value="ECO:0007669"/>
    <property type="project" value="TreeGrafter"/>
</dbReference>
<organism evidence="5">
    <name type="scientific">Graphocephala atropunctata</name>
    <dbReference type="NCBI Taxonomy" id="36148"/>
    <lineage>
        <taxon>Eukaryota</taxon>
        <taxon>Metazoa</taxon>
        <taxon>Ecdysozoa</taxon>
        <taxon>Arthropoda</taxon>
        <taxon>Hexapoda</taxon>
        <taxon>Insecta</taxon>
        <taxon>Pterygota</taxon>
        <taxon>Neoptera</taxon>
        <taxon>Paraneoptera</taxon>
        <taxon>Hemiptera</taxon>
        <taxon>Auchenorrhyncha</taxon>
        <taxon>Membracoidea</taxon>
        <taxon>Cicadellidae</taxon>
        <taxon>Cicadellinae</taxon>
        <taxon>Cicadellini</taxon>
        <taxon>Graphocephala</taxon>
    </lineage>
</organism>
<feature type="transmembrane region" description="Helical" evidence="4">
    <location>
        <begin position="28"/>
        <end position="51"/>
    </location>
</feature>
<feature type="region of interest" description="Disordered" evidence="3">
    <location>
        <begin position="150"/>
        <end position="216"/>
    </location>
</feature>
<dbReference type="AlphaFoldDB" id="A0A1B6M4P5"/>
<keyword evidence="4" id="KW-0472">Membrane</keyword>
<sequence>SAATRRRYRQGCGSSIHRGDDMKMAPGIGLMALAILSMTEVSGAPGILSYYQTFPTRNENNEVVYEYRYSVDDQRSGVVNDQWEQRIGQFVKGQYSLLEPSGKIRTVSYEVDGPRGFVAVVKTSFPAISLQSTQQLYRASQLYPEPAINLRREAPPPSSLLQDQGSPPPNYHALSAQAYRPSQPVTRSQPPQQGFQNGFQGGGYSRSLSLAQRERE</sequence>
<evidence type="ECO:0000313" key="5">
    <source>
        <dbReference type="EMBL" id="JAT30890.1"/>
    </source>
</evidence>
<protein>
    <recommendedName>
        <fullName evidence="6">Cuticle protein 7</fullName>
    </recommendedName>
</protein>
<keyword evidence="1 2" id="KW-0193">Cuticle</keyword>
<dbReference type="InterPro" id="IPR051217">
    <property type="entry name" value="Insect_Cuticle_Struc_Prot"/>
</dbReference>
<feature type="compositionally biased region" description="Low complexity" evidence="3">
    <location>
        <begin position="189"/>
        <end position="198"/>
    </location>
</feature>
<evidence type="ECO:0000256" key="3">
    <source>
        <dbReference type="SAM" id="MobiDB-lite"/>
    </source>
</evidence>
<keyword evidence="4" id="KW-1133">Transmembrane helix</keyword>
<dbReference type="EMBL" id="GEBQ01009087">
    <property type="protein sequence ID" value="JAT30890.1"/>
    <property type="molecule type" value="Transcribed_RNA"/>
</dbReference>
<accession>A0A1B6M4P5</accession>
<evidence type="ECO:0008006" key="6">
    <source>
        <dbReference type="Google" id="ProtNLM"/>
    </source>
</evidence>
<dbReference type="PANTHER" id="PTHR12236">
    <property type="entry name" value="STRUCTURAL CONTITUENT OF CUTICLE"/>
    <property type="match status" value="1"/>
</dbReference>
<dbReference type="PANTHER" id="PTHR12236:SF95">
    <property type="entry name" value="CUTICULAR PROTEIN 76BD, ISOFORM C-RELATED"/>
    <property type="match status" value="1"/>
</dbReference>
<evidence type="ECO:0000256" key="1">
    <source>
        <dbReference type="ARBA" id="ARBA00022460"/>
    </source>
</evidence>
<gene>
    <name evidence="5" type="ORF">g.2596</name>
</gene>
<evidence type="ECO:0000256" key="4">
    <source>
        <dbReference type="SAM" id="Phobius"/>
    </source>
</evidence>
<name>A0A1B6M4P5_9HEMI</name>
<feature type="non-terminal residue" evidence="5">
    <location>
        <position position="216"/>
    </location>
</feature>
<reference evidence="5" key="1">
    <citation type="submission" date="2015-11" db="EMBL/GenBank/DDBJ databases">
        <title>De novo transcriptome assembly of four potential Pierce s Disease insect vectors from Arizona vineyards.</title>
        <authorList>
            <person name="Tassone E.E."/>
        </authorList>
    </citation>
    <scope>NUCLEOTIDE SEQUENCE</scope>
</reference>
<dbReference type="GO" id="GO:0005615">
    <property type="term" value="C:extracellular space"/>
    <property type="evidence" value="ECO:0007669"/>
    <property type="project" value="TreeGrafter"/>
</dbReference>
<evidence type="ECO:0000256" key="2">
    <source>
        <dbReference type="PROSITE-ProRule" id="PRU00497"/>
    </source>
</evidence>
<dbReference type="PROSITE" id="PS51155">
    <property type="entry name" value="CHIT_BIND_RR_2"/>
    <property type="match status" value="1"/>
</dbReference>
<dbReference type="InterPro" id="IPR000618">
    <property type="entry name" value="Insect_cuticle"/>
</dbReference>